<name>K1R0F9_MAGGI</name>
<protein>
    <submittedName>
        <fullName evidence="3">Uncharacterized protein</fullName>
    </submittedName>
</protein>
<dbReference type="Pfam" id="PF04055">
    <property type="entry name" value="Radical_SAM"/>
    <property type="match status" value="1"/>
</dbReference>
<dbReference type="GO" id="GO:0003824">
    <property type="term" value="F:catalytic activity"/>
    <property type="evidence" value="ECO:0007669"/>
    <property type="project" value="InterPro"/>
</dbReference>
<dbReference type="SUPFAM" id="SSF102114">
    <property type="entry name" value="Radical SAM enzymes"/>
    <property type="match status" value="1"/>
</dbReference>
<accession>K1R0F9</accession>
<feature type="domain" description="Radical SAM core" evidence="1">
    <location>
        <begin position="163"/>
        <end position="298"/>
    </location>
</feature>
<dbReference type="InterPro" id="IPR024521">
    <property type="entry name" value="ArsS-like_C"/>
</dbReference>
<dbReference type="SFLD" id="SFLDS00029">
    <property type="entry name" value="Radical_SAM"/>
    <property type="match status" value="1"/>
</dbReference>
<dbReference type="SFLD" id="SFLDG01067">
    <property type="entry name" value="SPASM/twitch_domain_containing"/>
    <property type="match status" value="1"/>
</dbReference>
<reference evidence="3" key="1">
    <citation type="journal article" date="2012" name="Nature">
        <title>The oyster genome reveals stress adaptation and complexity of shell formation.</title>
        <authorList>
            <person name="Zhang G."/>
            <person name="Fang X."/>
            <person name="Guo X."/>
            <person name="Li L."/>
            <person name="Luo R."/>
            <person name="Xu F."/>
            <person name="Yang P."/>
            <person name="Zhang L."/>
            <person name="Wang X."/>
            <person name="Qi H."/>
            <person name="Xiong Z."/>
            <person name="Que H."/>
            <person name="Xie Y."/>
            <person name="Holland P.W."/>
            <person name="Paps J."/>
            <person name="Zhu Y."/>
            <person name="Wu F."/>
            <person name="Chen Y."/>
            <person name="Wang J."/>
            <person name="Peng C."/>
            <person name="Meng J."/>
            <person name="Yang L."/>
            <person name="Liu J."/>
            <person name="Wen B."/>
            <person name="Zhang N."/>
            <person name="Huang Z."/>
            <person name="Zhu Q."/>
            <person name="Feng Y."/>
            <person name="Mount A."/>
            <person name="Hedgecock D."/>
            <person name="Xu Z."/>
            <person name="Liu Y."/>
            <person name="Domazet-Loso T."/>
            <person name="Du Y."/>
            <person name="Sun X."/>
            <person name="Zhang S."/>
            <person name="Liu B."/>
            <person name="Cheng P."/>
            <person name="Jiang X."/>
            <person name="Li J."/>
            <person name="Fan D."/>
            <person name="Wang W."/>
            <person name="Fu W."/>
            <person name="Wang T."/>
            <person name="Wang B."/>
            <person name="Zhang J."/>
            <person name="Peng Z."/>
            <person name="Li Y."/>
            <person name="Li N."/>
            <person name="Wang J."/>
            <person name="Chen M."/>
            <person name="He Y."/>
            <person name="Tan F."/>
            <person name="Song X."/>
            <person name="Zheng Q."/>
            <person name="Huang R."/>
            <person name="Yang H."/>
            <person name="Du X."/>
            <person name="Chen L."/>
            <person name="Yang M."/>
            <person name="Gaffney P.M."/>
            <person name="Wang S."/>
            <person name="Luo L."/>
            <person name="She Z."/>
            <person name="Ming Y."/>
            <person name="Huang W."/>
            <person name="Zhang S."/>
            <person name="Huang B."/>
            <person name="Zhang Y."/>
            <person name="Qu T."/>
            <person name="Ni P."/>
            <person name="Miao G."/>
            <person name="Wang J."/>
            <person name="Wang Q."/>
            <person name="Steinberg C.E."/>
            <person name="Wang H."/>
            <person name="Li N."/>
            <person name="Qian L."/>
            <person name="Zhang G."/>
            <person name="Li Y."/>
            <person name="Yang H."/>
            <person name="Liu X."/>
            <person name="Wang J."/>
            <person name="Yin Y."/>
            <person name="Wang J."/>
        </authorList>
    </citation>
    <scope>NUCLEOTIDE SEQUENCE [LARGE SCALE GENOMIC DNA]</scope>
    <source>
        <strain evidence="3">05x7-T-G4-1.051#20</strain>
    </source>
</reference>
<dbReference type="PANTHER" id="PTHR43728:SF1">
    <property type="entry name" value="FE-S OXIDOREDUCTASE"/>
    <property type="match status" value="1"/>
</dbReference>
<dbReference type="InterPro" id="IPR058240">
    <property type="entry name" value="rSAM_sf"/>
</dbReference>
<evidence type="ECO:0000259" key="1">
    <source>
        <dbReference type="Pfam" id="PF04055"/>
    </source>
</evidence>
<dbReference type="InterPro" id="IPR007197">
    <property type="entry name" value="rSAM"/>
</dbReference>
<dbReference type="HOGENOM" id="CLU_605889_0_0_1"/>
<organism evidence="3">
    <name type="scientific">Magallana gigas</name>
    <name type="common">Pacific oyster</name>
    <name type="synonym">Crassostrea gigas</name>
    <dbReference type="NCBI Taxonomy" id="29159"/>
    <lineage>
        <taxon>Eukaryota</taxon>
        <taxon>Metazoa</taxon>
        <taxon>Spiralia</taxon>
        <taxon>Lophotrochozoa</taxon>
        <taxon>Mollusca</taxon>
        <taxon>Bivalvia</taxon>
        <taxon>Autobranchia</taxon>
        <taxon>Pteriomorphia</taxon>
        <taxon>Ostreida</taxon>
        <taxon>Ostreoidea</taxon>
        <taxon>Ostreidae</taxon>
        <taxon>Magallana</taxon>
    </lineage>
</organism>
<evidence type="ECO:0000313" key="3">
    <source>
        <dbReference type="EMBL" id="EKC39423.1"/>
    </source>
</evidence>
<dbReference type="Pfam" id="PF12345">
    <property type="entry name" value="DUF3641"/>
    <property type="match status" value="1"/>
</dbReference>
<dbReference type="EMBL" id="JH817292">
    <property type="protein sequence ID" value="EKC39423.1"/>
    <property type="molecule type" value="Genomic_DNA"/>
</dbReference>
<dbReference type="PANTHER" id="PTHR43728">
    <property type="entry name" value="SLR0304 PROTEIN"/>
    <property type="match status" value="1"/>
</dbReference>
<feature type="domain" description="Arsenosugar biosynthesis radical SAM protein ArsS-like C-terminal" evidence="2">
    <location>
        <begin position="318"/>
        <end position="452"/>
    </location>
</feature>
<dbReference type="NCBIfam" id="TIGR04167">
    <property type="entry name" value="rSAM_SeCys"/>
    <property type="match status" value="1"/>
</dbReference>
<proteinExistence type="predicted"/>
<dbReference type="InterPro" id="IPR026351">
    <property type="entry name" value="rSAM_ArsS-like"/>
</dbReference>
<dbReference type="Gene3D" id="3.20.20.70">
    <property type="entry name" value="Aldolase class I"/>
    <property type="match status" value="1"/>
</dbReference>
<gene>
    <name evidence="3" type="ORF">CGI_10003461</name>
</gene>
<sequence length="452" mass="51828">MAGTAHMLHRRLVTFRHAVGSSLSLVRCSSGGQYKDVQLPDYNTSVEVDSHRLSRPQKPPPTLQWEGLKDLEERTKGSLIPETLKEMEEDENFKLTAAKLKEMGQKKMTREERKRRQRALSNLDIPNFETFWKVKRAENVEGVETEIEDSLRKKTVEILQANIGLYCNQACNHCFVESSPKRKEMMLQQTAERCLLILQNSPSIHTLDLTGGAPELCDQFRFLVRGAKELGKKIIVRSNLTSHLEPGQEDTAEFMRDHAVNVVASLPCYTAKNVNMQRGKGVFDRSIQALRKFNSLGYAEESSGLKLDLVYNPLGAFLPPPQGQLAEKYREELWNYFGIQFNELFTITNMPIKRFADFLYRRNELESYMELLVRNFNIHTVDNIMCRNLMNVNWNGKIYDCDFNQQLEMEIRKNGSQDPMTVYEISSAKEMEGMHIQTDSHCFGCTAGMGSS</sequence>
<evidence type="ECO:0000259" key="2">
    <source>
        <dbReference type="Pfam" id="PF12345"/>
    </source>
</evidence>
<dbReference type="AlphaFoldDB" id="K1R0F9"/>
<dbReference type="InterPro" id="IPR013785">
    <property type="entry name" value="Aldolase_TIM"/>
</dbReference>
<dbReference type="InParanoid" id="K1R0F9"/>
<dbReference type="GO" id="GO:0051536">
    <property type="term" value="F:iron-sulfur cluster binding"/>
    <property type="evidence" value="ECO:0007669"/>
    <property type="project" value="InterPro"/>
</dbReference>